<feature type="domain" description="Orn/Lys/Arg decarboxylases family 1 pyridoxal-P attachment site" evidence="3">
    <location>
        <begin position="142"/>
        <end position="268"/>
    </location>
</feature>
<dbReference type="InterPro" id="IPR015421">
    <property type="entry name" value="PyrdxlP-dep_Trfase_major"/>
</dbReference>
<accession>A0A9D1MM38</accession>
<keyword evidence="2" id="KW-0663">Pyridoxal phosphate</keyword>
<evidence type="ECO:0000313" key="5">
    <source>
        <dbReference type="Proteomes" id="UP000824145"/>
    </source>
</evidence>
<dbReference type="InterPro" id="IPR015424">
    <property type="entry name" value="PyrdxlP-dep_Trfase"/>
</dbReference>
<dbReference type="InterPro" id="IPR036633">
    <property type="entry name" value="Prn/Lys/Arg_de-COase_C_sf"/>
</dbReference>
<dbReference type="Gene3D" id="3.40.640.10">
    <property type="entry name" value="Type I PLP-dependent aspartate aminotransferase-like (Major domain)"/>
    <property type="match status" value="1"/>
</dbReference>
<comment type="cofactor">
    <cofactor evidence="1">
        <name>pyridoxal 5'-phosphate</name>
        <dbReference type="ChEBI" id="CHEBI:597326"/>
    </cofactor>
</comment>
<evidence type="ECO:0000259" key="3">
    <source>
        <dbReference type="Pfam" id="PF01276"/>
    </source>
</evidence>
<reference evidence="4" key="2">
    <citation type="journal article" date="2021" name="PeerJ">
        <title>Extensive microbial diversity within the chicken gut microbiome revealed by metagenomics and culture.</title>
        <authorList>
            <person name="Gilroy R."/>
            <person name="Ravi A."/>
            <person name="Getino M."/>
            <person name="Pursley I."/>
            <person name="Horton D.L."/>
            <person name="Alikhan N.F."/>
            <person name="Baker D."/>
            <person name="Gharbi K."/>
            <person name="Hall N."/>
            <person name="Watson M."/>
            <person name="Adriaenssens E.M."/>
            <person name="Foster-Nyarko E."/>
            <person name="Jarju S."/>
            <person name="Secka A."/>
            <person name="Antonio M."/>
            <person name="Oren A."/>
            <person name="Chaudhuri R.R."/>
            <person name="La Ragione R."/>
            <person name="Hildebrand F."/>
            <person name="Pallen M.J."/>
        </authorList>
    </citation>
    <scope>NUCLEOTIDE SEQUENCE</scope>
    <source>
        <strain evidence="4">9366</strain>
    </source>
</reference>
<dbReference type="InterPro" id="IPR000310">
    <property type="entry name" value="Orn/Lys/Arg_deCO2ase_major_dom"/>
</dbReference>
<evidence type="ECO:0000313" key="4">
    <source>
        <dbReference type="EMBL" id="HIU62792.1"/>
    </source>
</evidence>
<sequence>MKKQKFSAGKAPLYEAVLCLCEKDRVRFHMPGHGGAAAEELFSSAKFDLTELEGLDDLHSPCGAIAEAEELLAKAYGCERAYLFTTGSTGCMHAALALARTRGEILYTGEMHKSFFGGLRLLGLSAEYVPEERLEERLKRGAGSLFFTSPDYFGKTLGGEEKVRLCGKYGVLSVADSAHGAHFPFSKLLPKSLTRIADVCFVSMHKTMDVFGGGAALCANGGVAYECLLMRGMVHTTSPSYLTLASADYARALWSERGEEFYAEIAEYVNALELPRGYQREESDDLSRLVINCGGSAADALEKLNKKGIYCEAAVGDKLVCIVTRHNAARLKALAEALATITPKPLEKERGFSLEMADTRGKKAAFCPIGDCEGKIAGADMGLYPPGVPNIMRGEIIDKKAARFIKENASRLFGLAYGRVVVLE</sequence>
<feature type="domain" description="Orn/Lys/Arg decarboxylases family 1 pyridoxal-P attachment site" evidence="3">
    <location>
        <begin position="12"/>
        <end position="125"/>
    </location>
</feature>
<evidence type="ECO:0000256" key="1">
    <source>
        <dbReference type="ARBA" id="ARBA00001933"/>
    </source>
</evidence>
<reference evidence="4" key="1">
    <citation type="submission" date="2020-10" db="EMBL/GenBank/DDBJ databases">
        <authorList>
            <person name="Gilroy R."/>
        </authorList>
    </citation>
    <scope>NUCLEOTIDE SEQUENCE</scope>
    <source>
        <strain evidence="4">9366</strain>
    </source>
</reference>
<dbReference type="Proteomes" id="UP000824145">
    <property type="component" value="Unassembled WGS sequence"/>
</dbReference>
<comment type="caution">
    <text evidence="4">The sequence shown here is derived from an EMBL/GenBank/DDBJ whole genome shotgun (WGS) entry which is preliminary data.</text>
</comment>
<protein>
    <recommendedName>
        <fullName evidence="3">Orn/Lys/Arg decarboxylases family 1 pyridoxal-P attachment site domain-containing protein</fullName>
    </recommendedName>
</protein>
<gene>
    <name evidence="4" type="ORF">IAB07_03370</name>
</gene>
<dbReference type="InterPro" id="IPR052357">
    <property type="entry name" value="Orn_Lys_Arg_decarboxylase-I"/>
</dbReference>
<dbReference type="GO" id="GO:0003824">
    <property type="term" value="F:catalytic activity"/>
    <property type="evidence" value="ECO:0007669"/>
    <property type="project" value="InterPro"/>
</dbReference>
<evidence type="ECO:0000256" key="2">
    <source>
        <dbReference type="ARBA" id="ARBA00022898"/>
    </source>
</evidence>
<name>A0A9D1MM38_9FIRM</name>
<dbReference type="Gene3D" id="3.90.105.10">
    <property type="entry name" value="Molybdopterin biosynthesis moea protein, domain 2"/>
    <property type="match status" value="1"/>
</dbReference>
<dbReference type="SUPFAM" id="SSF53383">
    <property type="entry name" value="PLP-dependent transferases"/>
    <property type="match status" value="1"/>
</dbReference>
<dbReference type="SUPFAM" id="SSF55904">
    <property type="entry name" value="Ornithine decarboxylase C-terminal domain"/>
    <property type="match status" value="1"/>
</dbReference>
<dbReference type="PANTHER" id="PTHR43277">
    <property type="entry name" value="ARGININE DECARBOXYLASE"/>
    <property type="match status" value="1"/>
</dbReference>
<organism evidence="4 5">
    <name type="scientific">Candidatus Caccalectryoclostridium excrementigallinarum</name>
    <dbReference type="NCBI Taxonomy" id="2840710"/>
    <lineage>
        <taxon>Bacteria</taxon>
        <taxon>Bacillati</taxon>
        <taxon>Bacillota</taxon>
        <taxon>Clostridia</taxon>
        <taxon>Christensenellales</taxon>
        <taxon>Christensenellaceae</taxon>
        <taxon>Christensenellaceae incertae sedis</taxon>
        <taxon>Candidatus Caccalectryoclostridium</taxon>
    </lineage>
</organism>
<proteinExistence type="predicted"/>
<dbReference type="EMBL" id="DVNJ01000017">
    <property type="protein sequence ID" value="HIU62792.1"/>
    <property type="molecule type" value="Genomic_DNA"/>
</dbReference>
<dbReference type="Pfam" id="PF01276">
    <property type="entry name" value="OKR_DC_1"/>
    <property type="match status" value="2"/>
</dbReference>
<dbReference type="PANTHER" id="PTHR43277:SF3">
    <property type="entry name" value="DECARBOXYLASE, PUTATIVE-RELATED"/>
    <property type="match status" value="1"/>
</dbReference>
<dbReference type="AlphaFoldDB" id="A0A9D1MM38"/>